<dbReference type="Proteomes" id="UP000887458">
    <property type="component" value="Unassembled WGS sequence"/>
</dbReference>
<reference evidence="1 2" key="1">
    <citation type="journal article" date="2018" name="J. Allergy Clin. Immunol.">
        <title>High-quality assembly of Dermatophagoides pteronyssinus genome and transcriptome reveals a wide range of novel allergens.</title>
        <authorList>
            <person name="Liu X.Y."/>
            <person name="Yang K.Y."/>
            <person name="Wang M.Q."/>
            <person name="Kwok J.S."/>
            <person name="Zeng X."/>
            <person name="Yang Z."/>
            <person name="Xiao X.J."/>
            <person name="Lau C.P."/>
            <person name="Li Y."/>
            <person name="Huang Z.M."/>
            <person name="Ba J.G."/>
            <person name="Yim A.K."/>
            <person name="Ouyang C.Y."/>
            <person name="Ngai S.M."/>
            <person name="Chan T.F."/>
            <person name="Leung E.L."/>
            <person name="Liu L."/>
            <person name="Liu Z.G."/>
            <person name="Tsui S.K."/>
        </authorList>
    </citation>
    <scope>NUCLEOTIDE SEQUENCE [LARGE SCALE GENOMIC DNA]</scope>
    <source>
        <strain evidence="1">Derp</strain>
    </source>
</reference>
<accession>A0ABQ8J0M3</accession>
<organism evidence="1 2">
    <name type="scientific">Dermatophagoides pteronyssinus</name>
    <name type="common">European house dust mite</name>
    <dbReference type="NCBI Taxonomy" id="6956"/>
    <lineage>
        <taxon>Eukaryota</taxon>
        <taxon>Metazoa</taxon>
        <taxon>Ecdysozoa</taxon>
        <taxon>Arthropoda</taxon>
        <taxon>Chelicerata</taxon>
        <taxon>Arachnida</taxon>
        <taxon>Acari</taxon>
        <taxon>Acariformes</taxon>
        <taxon>Sarcoptiformes</taxon>
        <taxon>Astigmata</taxon>
        <taxon>Psoroptidia</taxon>
        <taxon>Analgoidea</taxon>
        <taxon>Pyroglyphidae</taxon>
        <taxon>Dermatophagoidinae</taxon>
        <taxon>Dermatophagoides</taxon>
    </lineage>
</organism>
<dbReference type="EMBL" id="NJHN03000095">
    <property type="protein sequence ID" value="KAH9415920.1"/>
    <property type="molecule type" value="Genomic_DNA"/>
</dbReference>
<comment type="caution">
    <text evidence="1">The sequence shown here is derived from an EMBL/GenBank/DDBJ whole genome shotgun (WGS) entry which is preliminary data.</text>
</comment>
<keyword evidence="2" id="KW-1185">Reference proteome</keyword>
<reference evidence="1 2" key="2">
    <citation type="journal article" date="2022" name="Mol. Biol. Evol.">
        <title>Comparative Genomics Reveals Insights into the Divergent Evolution of Astigmatic Mites and Household Pest Adaptations.</title>
        <authorList>
            <person name="Xiong Q."/>
            <person name="Wan A.T."/>
            <person name="Liu X."/>
            <person name="Fung C.S."/>
            <person name="Xiao X."/>
            <person name="Malainual N."/>
            <person name="Hou J."/>
            <person name="Wang L."/>
            <person name="Wang M."/>
            <person name="Yang K.Y."/>
            <person name="Cui Y."/>
            <person name="Leung E.L."/>
            <person name="Nong W."/>
            <person name="Shin S.K."/>
            <person name="Au S.W."/>
            <person name="Jeong K.Y."/>
            <person name="Chew F.T."/>
            <person name="Hui J.H."/>
            <person name="Leung T.F."/>
            <person name="Tungtrongchitr A."/>
            <person name="Zhong N."/>
            <person name="Liu Z."/>
            <person name="Tsui S.K."/>
        </authorList>
    </citation>
    <scope>NUCLEOTIDE SEQUENCE [LARGE SCALE GENOMIC DNA]</scope>
    <source>
        <strain evidence="1">Derp</strain>
    </source>
</reference>
<evidence type="ECO:0000313" key="2">
    <source>
        <dbReference type="Proteomes" id="UP000887458"/>
    </source>
</evidence>
<gene>
    <name evidence="1" type="ORF">DERP_000414</name>
</gene>
<evidence type="ECO:0000313" key="1">
    <source>
        <dbReference type="EMBL" id="KAH9415920.1"/>
    </source>
</evidence>
<protein>
    <submittedName>
        <fullName evidence="1">Uncharacterized protein</fullName>
    </submittedName>
</protein>
<sequence length="71" mass="8258">MKSVYHYDNRLVENFSLSIAGYKHDYLISFSSMLIADPVLSCDELKNQNLYFCKTATFILSTKFVSNMSFR</sequence>
<proteinExistence type="predicted"/>
<name>A0ABQ8J0M3_DERPT</name>